<sequence length="150" mass="16965">MIAEMEKCPTASSKRAYLRRSRTITCNVYPATRPVQESVPEDNAREGSPTDNKESPKSSYQALRHAVSALTRLDDFICEKIGSGFFSEVFKVTHRITGQVMALKMNTMTSNRSNMLREVQLLNRLSHPNILRSVVMIVRNGVKVWLAPPR</sequence>
<evidence type="ECO:0000313" key="10">
    <source>
        <dbReference type="Proteomes" id="UP001519460"/>
    </source>
</evidence>
<gene>
    <name evidence="9" type="ORF">BaRGS_00019745</name>
</gene>
<dbReference type="PANTHER" id="PTHR46485:SF5">
    <property type="entry name" value="CENTER DIVIDER, ISOFORM A"/>
    <property type="match status" value="1"/>
</dbReference>
<evidence type="ECO:0000259" key="8">
    <source>
        <dbReference type="PROSITE" id="PS50011"/>
    </source>
</evidence>
<keyword evidence="10" id="KW-1185">Reference proteome</keyword>
<reference evidence="9 10" key="1">
    <citation type="journal article" date="2023" name="Sci. Data">
        <title>Genome assembly of the Korean intertidal mud-creeper Batillaria attramentaria.</title>
        <authorList>
            <person name="Patra A.K."/>
            <person name="Ho P.T."/>
            <person name="Jun S."/>
            <person name="Lee S.J."/>
            <person name="Kim Y."/>
            <person name="Won Y.J."/>
        </authorList>
    </citation>
    <scope>NUCLEOTIDE SEQUENCE [LARGE SCALE GENOMIC DNA]</scope>
    <source>
        <strain evidence="9">Wonlab-2016</strain>
    </source>
</reference>
<dbReference type="InterPro" id="IPR017441">
    <property type="entry name" value="Protein_kinase_ATP_BS"/>
</dbReference>
<keyword evidence="1" id="KW-0723">Serine/threonine-protein kinase</keyword>
<feature type="region of interest" description="Disordered" evidence="7">
    <location>
        <begin position="29"/>
        <end position="60"/>
    </location>
</feature>
<dbReference type="PROSITE" id="PS50011">
    <property type="entry name" value="PROTEIN_KINASE_DOM"/>
    <property type="match status" value="1"/>
</dbReference>
<dbReference type="Proteomes" id="UP001519460">
    <property type="component" value="Unassembled WGS sequence"/>
</dbReference>
<dbReference type="Pfam" id="PF00069">
    <property type="entry name" value="Pkinase"/>
    <property type="match status" value="1"/>
</dbReference>
<dbReference type="SUPFAM" id="SSF56112">
    <property type="entry name" value="Protein kinase-like (PK-like)"/>
    <property type="match status" value="1"/>
</dbReference>
<evidence type="ECO:0000256" key="1">
    <source>
        <dbReference type="ARBA" id="ARBA00022527"/>
    </source>
</evidence>
<dbReference type="PROSITE" id="PS00107">
    <property type="entry name" value="PROTEIN_KINASE_ATP"/>
    <property type="match status" value="1"/>
</dbReference>
<comment type="caution">
    <text evidence="9">The sequence shown here is derived from an EMBL/GenBank/DDBJ whole genome shotgun (WGS) entry which is preliminary data.</text>
</comment>
<evidence type="ECO:0000256" key="5">
    <source>
        <dbReference type="ARBA" id="ARBA00022840"/>
    </source>
</evidence>
<evidence type="ECO:0000256" key="2">
    <source>
        <dbReference type="ARBA" id="ARBA00022679"/>
    </source>
</evidence>
<dbReference type="InterPro" id="IPR000719">
    <property type="entry name" value="Prot_kinase_dom"/>
</dbReference>
<dbReference type="AlphaFoldDB" id="A0ABD0KPU5"/>
<dbReference type="FunFam" id="3.30.200.20:FF:000134">
    <property type="entry name" value="Dual specificity testis-specific protein kinase 2"/>
    <property type="match status" value="1"/>
</dbReference>
<name>A0ABD0KPU5_9CAEN</name>
<dbReference type="PANTHER" id="PTHR46485">
    <property type="entry name" value="LIM DOMAIN KINASE 1"/>
    <property type="match status" value="1"/>
</dbReference>
<organism evidence="9 10">
    <name type="scientific">Batillaria attramentaria</name>
    <dbReference type="NCBI Taxonomy" id="370345"/>
    <lineage>
        <taxon>Eukaryota</taxon>
        <taxon>Metazoa</taxon>
        <taxon>Spiralia</taxon>
        <taxon>Lophotrochozoa</taxon>
        <taxon>Mollusca</taxon>
        <taxon>Gastropoda</taxon>
        <taxon>Caenogastropoda</taxon>
        <taxon>Sorbeoconcha</taxon>
        <taxon>Cerithioidea</taxon>
        <taxon>Batillariidae</taxon>
        <taxon>Batillaria</taxon>
    </lineage>
</organism>
<evidence type="ECO:0000256" key="4">
    <source>
        <dbReference type="ARBA" id="ARBA00022777"/>
    </source>
</evidence>
<proteinExistence type="predicted"/>
<dbReference type="GO" id="GO:0004674">
    <property type="term" value="F:protein serine/threonine kinase activity"/>
    <property type="evidence" value="ECO:0007669"/>
    <property type="project" value="UniProtKB-KW"/>
</dbReference>
<evidence type="ECO:0000313" key="9">
    <source>
        <dbReference type="EMBL" id="KAK7489084.1"/>
    </source>
</evidence>
<dbReference type="InterPro" id="IPR011009">
    <property type="entry name" value="Kinase-like_dom_sf"/>
</dbReference>
<accession>A0ABD0KPU5</accession>
<feature type="domain" description="Protein kinase" evidence="8">
    <location>
        <begin position="75"/>
        <end position="150"/>
    </location>
</feature>
<keyword evidence="3 6" id="KW-0547">Nucleotide-binding</keyword>
<protein>
    <recommendedName>
        <fullName evidence="8">Protein kinase domain-containing protein</fullName>
    </recommendedName>
</protein>
<feature type="binding site" evidence="6">
    <location>
        <position position="104"/>
    </location>
    <ligand>
        <name>ATP</name>
        <dbReference type="ChEBI" id="CHEBI:30616"/>
    </ligand>
</feature>
<evidence type="ECO:0000256" key="7">
    <source>
        <dbReference type="SAM" id="MobiDB-lite"/>
    </source>
</evidence>
<dbReference type="EMBL" id="JACVVK020000143">
    <property type="protein sequence ID" value="KAK7489084.1"/>
    <property type="molecule type" value="Genomic_DNA"/>
</dbReference>
<keyword evidence="4" id="KW-0418">Kinase</keyword>
<keyword evidence="2" id="KW-0808">Transferase</keyword>
<keyword evidence="5 6" id="KW-0067">ATP-binding</keyword>
<evidence type="ECO:0000256" key="6">
    <source>
        <dbReference type="PROSITE-ProRule" id="PRU10141"/>
    </source>
</evidence>
<evidence type="ECO:0000256" key="3">
    <source>
        <dbReference type="ARBA" id="ARBA00022741"/>
    </source>
</evidence>
<dbReference type="Gene3D" id="3.30.200.20">
    <property type="entry name" value="Phosphorylase Kinase, domain 1"/>
    <property type="match status" value="1"/>
</dbReference>
<dbReference type="InterPro" id="IPR050940">
    <property type="entry name" value="Actin_reg-Ser/Thr_kinase"/>
</dbReference>
<dbReference type="GO" id="GO:0005524">
    <property type="term" value="F:ATP binding"/>
    <property type="evidence" value="ECO:0007669"/>
    <property type="project" value="UniProtKB-UniRule"/>
</dbReference>